<protein>
    <submittedName>
        <fullName evidence="1">Uncharacterized protein</fullName>
    </submittedName>
</protein>
<evidence type="ECO:0000313" key="2">
    <source>
        <dbReference type="Proteomes" id="UP001295444"/>
    </source>
</evidence>
<dbReference type="InterPro" id="IPR004244">
    <property type="entry name" value="Transposase_22"/>
</dbReference>
<dbReference type="PANTHER" id="PTHR11505">
    <property type="entry name" value="L1 TRANSPOSABLE ELEMENT-RELATED"/>
    <property type="match status" value="1"/>
</dbReference>
<sequence>MLETILGALQRTIQADVALLHTDITGLIGLWEQIIAQLQLDVQTFIKRQAAYDLRFISIEDSRRRNNLKIRGIPESIPTAELPHLVRRLMAQLLEPEQSRNIALDGFFRVLKPTRAPESASRDLRVRFCSGTDKALVITAVKGSTSLNFENKTLSFFTDLTGETLHWRKTLQPLTALLRSHDMEYHWRSPRALQVKQGNVVHSIADISEAPALLTKLGLTGDALQLPSTNAPKSTTHQWNANATTPFYPKEQVPTAMTAAVT</sequence>
<proteinExistence type="predicted"/>
<organism evidence="1 2">
    <name type="scientific">Pelobates cultripes</name>
    <name type="common">Western spadefoot toad</name>
    <dbReference type="NCBI Taxonomy" id="61616"/>
    <lineage>
        <taxon>Eukaryota</taxon>
        <taxon>Metazoa</taxon>
        <taxon>Chordata</taxon>
        <taxon>Craniata</taxon>
        <taxon>Vertebrata</taxon>
        <taxon>Euteleostomi</taxon>
        <taxon>Amphibia</taxon>
        <taxon>Batrachia</taxon>
        <taxon>Anura</taxon>
        <taxon>Pelobatoidea</taxon>
        <taxon>Pelobatidae</taxon>
        <taxon>Pelobates</taxon>
    </lineage>
</organism>
<reference evidence="1" key="1">
    <citation type="submission" date="2022-03" db="EMBL/GenBank/DDBJ databases">
        <authorList>
            <person name="Alioto T."/>
            <person name="Alioto T."/>
            <person name="Gomez Garrido J."/>
        </authorList>
    </citation>
    <scope>NUCLEOTIDE SEQUENCE</scope>
</reference>
<evidence type="ECO:0000313" key="1">
    <source>
        <dbReference type="EMBL" id="CAH2319733.1"/>
    </source>
</evidence>
<gene>
    <name evidence="1" type="ORF">PECUL_23A059720</name>
</gene>
<dbReference type="AlphaFoldDB" id="A0AAD1T9X1"/>
<dbReference type="Gene3D" id="3.30.70.1820">
    <property type="entry name" value="L1 transposable element, RRM domain"/>
    <property type="match status" value="1"/>
</dbReference>
<dbReference type="EMBL" id="OW240921">
    <property type="protein sequence ID" value="CAH2319733.1"/>
    <property type="molecule type" value="Genomic_DNA"/>
</dbReference>
<dbReference type="Proteomes" id="UP001295444">
    <property type="component" value="Chromosome 10"/>
</dbReference>
<keyword evidence="2" id="KW-1185">Reference proteome</keyword>
<name>A0AAD1T9X1_PELCU</name>
<accession>A0AAD1T9X1</accession>